<dbReference type="InterPro" id="IPR011707">
    <property type="entry name" value="Cu-oxidase-like_N"/>
</dbReference>
<dbReference type="Pfam" id="PF07732">
    <property type="entry name" value="Cu-oxidase_3"/>
    <property type="match status" value="1"/>
</dbReference>
<dbReference type="Pfam" id="PF00394">
    <property type="entry name" value="Cu-oxidase"/>
    <property type="match status" value="1"/>
</dbReference>
<evidence type="ECO:0000259" key="7">
    <source>
        <dbReference type="Pfam" id="PF07732"/>
    </source>
</evidence>
<dbReference type="InterPro" id="IPR034284">
    <property type="entry name" value="CuRO_1_CopA"/>
</dbReference>
<evidence type="ECO:0000259" key="6">
    <source>
        <dbReference type="Pfam" id="PF07731"/>
    </source>
</evidence>
<dbReference type="Proteomes" id="UP000003844">
    <property type="component" value="Unassembled WGS sequence"/>
</dbReference>
<keyword evidence="9" id="KW-1185">Reference proteome</keyword>
<evidence type="ECO:0000313" key="8">
    <source>
        <dbReference type="EMBL" id="EHQ02319.1"/>
    </source>
</evidence>
<evidence type="ECO:0000256" key="4">
    <source>
        <dbReference type="SAM" id="MobiDB-lite"/>
    </source>
</evidence>
<keyword evidence="3" id="KW-0186">Copper</keyword>
<keyword evidence="2" id="KW-0560">Oxidoreductase</keyword>
<feature type="domain" description="Plastocyanin-like" evidence="7">
    <location>
        <begin position="63"/>
        <end position="172"/>
    </location>
</feature>
<name>H2BZF6_GILLR</name>
<evidence type="ECO:0000256" key="1">
    <source>
        <dbReference type="ARBA" id="ARBA00022723"/>
    </source>
</evidence>
<feature type="region of interest" description="Disordered" evidence="4">
    <location>
        <begin position="467"/>
        <end position="488"/>
    </location>
</feature>
<protein>
    <submittedName>
        <fullName evidence="8">Multicopper oxidase type 3</fullName>
    </submittedName>
</protein>
<dbReference type="HOGENOM" id="CLU_009100_0_1_10"/>
<feature type="domain" description="Plastocyanin-like" evidence="5">
    <location>
        <begin position="180"/>
        <end position="336"/>
    </location>
</feature>
<dbReference type="PROSITE" id="PS00080">
    <property type="entry name" value="MULTICOPPER_OXIDASE2"/>
    <property type="match status" value="1"/>
</dbReference>
<dbReference type="InterPro" id="IPR033138">
    <property type="entry name" value="Cu_oxidase_CS"/>
</dbReference>
<evidence type="ECO:0000256" key="3">
    <source>
        <dbReference type="ARBA" id="ARBA00023008"/>
    </source>
</evidence>
<dbReference type="EMBL" id="JH594606">
    <property type="protein sequence ID" value="EHQ02319.1"/>
    <property type="molecule type" value="Genomic_DNA"/>
</dbReference>
<evidence type="ECO:0000256" key="2">
    <source>
        <dbReference type="ARBA" id="ARBA00023002"/>
    </source>
</evidence>
<accession>H2BZF6</accession>
<reference evidence="9" key="1">
    <citation type="journal article" date="2012" name="Stand. Genomic Sci.">
        <title>Genome sequence of the Antarctic rhodopsins-containing flavobacterium Gillisia limnaea type strain (R-8282(T)).</title>
        <authorList>
            <person name="Riedel T."/>
            <person name="Held B."/>
            <person name="Nolan M."/>
            <person name="Lucas S."/>
            <person name="Lapidus A."/>
            <person name="Tice H."/>
            <person name="Del Rio T.G."/>
            <person name="Cheng J.F."/>
            <person name="Han C."/>
            <person name="Tapia R."/>
            <person name="Goodwin L.A."/>
            <person name="Pitluck S."/>
            <person name="Liolios K."/>
            <person name="Mavromatis K."/>
            <person name="Pagani I."/>
            <person name="Ivanova N."/>
            <person name="Mikhailova N."/>
            <person name="Pati A."/>
            <person name="Chen A."/>
            <person name="Palaniappan K."/>
            <person name="Land M."/>
            <person name="Rohde M."/>
            <person name="Tindall B.J."/>
            <person name="Detter J.C."/>
            <person name="Goker M."/>
            <person name="Bristow J."/>
            <person name="Eisen J.A."/>
            <person name="Markowitz V."/>
            <person name="Hugenholtz P."/>
            <person name="Kyrpides N.C."/>
            <person name="Klenk H.P."/>
            <person name="Woyke T."/>
        </authorList>
    </citation>
    <scope>NUCLEOTIDE SEQUENCE [LARGE SCALE GENOMIC DNA]</scope>
    <source>
        <strain evidence="9">DSM 15749 / LMG 21470 / R-8282</strain>
    </source>
</reference>
<dbReference type="SUPFAM" id="SSF49503">
    <property type="entry name" value="Cupredoxins"/>
    <property type="match status" value="3"/>
</dbReference>
<evidence type="ECO:0000313" key="9">
    <source>
        <dbReference type="Proteomes" id="UP000003844"/>
    </source>
</evidence>
<dbReference type="InterPro" id="IPR008972">
    <property type="entry name" value="Cupredoxin"/>
</dbReference>
<dbReference type="Pfam" id="PF07731">
    <property type="entry name" value="Cu-oxidase_2"/>
    <property type="match status" value="1"/>
</dbReference>
<proteinExistence type="predicted"/>
<dbReference type="InterPro" id="IPR011706">
    <property type="entry name" value="Cu-oxidase_C"/>
</dbReference>
<dbReference type="CDD" id="cd13896">
    <property type="entry name" value="CuRO_3_CopA"/>
    <property type="match status" value="1"/>
</dbReference>
<dbReference type="InterPro" id="IPR002355">
    <property type="entry name" value="Cu_oxidase_Cu_BS"/>
</dbReference>
<gene>
    <name evidence="8" type="ORF">Gilli_1672</name>
</gene>
<dbReference type="CDD" id="cd13848">
    <property type="entry name" value="CuRO_1_CopA"/>
    <property type="match status" value="1"/>
</dbReference>
<dbReference type="STRING" id="865937.Gilli_1672"/>
<dbReference type="InterPro" id="IPR001117">
    <property type="entry name" value="Cu-oxidase_2nd"/>
</dbReference>
<dbReference type="InterPro" id="IPR034279">
    <property type="entry name" value="CuRO_3_CopA"/>
</dbReference>
<dbReference type="Gene3D" id="2.60.40.420">
    <property type="entry name" value="Cupredoxins - blue copper proteins"/>
    <property type="match status" value="3"/>
</dbReference>
<organism evidence="8 9">
    <name type="scientific">Gillisia limnaea (strain DSM 15749 / LMG 21470 / R-8282)</name>
    <dbReference type="NCBI Taxonomy" id="865937"/>
    <lineage>
        <taxon>Bacteria</taxon>
        <taxon>Pseudomonadati</taxon>
        <taxon>Bacteroidota</taxon>
        <taxon>Flavobacteriia</taxon>
        <taxon>Flavobacteriales</taxon>
        <taxon>Flavobacteriaceae</taxon>
        <taxon>Gillisia</taxon>
    </lineage>
</organism>
<dbReference type="PANTHER" id="PTHR11709">
    <property type="entry name" value="MULTI-COPPER OXIDASE"/>
    <property type="match status" value="1"/>
</dbReference>
<dbReference type="InterPro" id="IPR045087">
    <property type="entry name" value="Cu-oxidase_fam"/>
</dbReference>
<dbReference type="eggNOG" id="COG2132">
    <property type="taxonomic scope" value="Bacteria"/>
</dbReference>
<dbReference type="GO" id="GO:0016491">
    <property type="term" value="F:oxidoreductase activity"/>
    <property type="evidence" value="ECO:0007669"/>
    <property type="project" value="UniProtKB-KW"/>
</dbReference>
<dbReference type="PANTHER" id="PTHR11709:SF394">
    <property type="entry name" value="FI03373P-RELATED"/>
    <property type="match status" value="1"/>
</dbReference>
<feature type="domain" description="Plastocyanin-like" evidence="6">
    <location>
        <begin position="582"/>
        <end position="696"/>
    </location>
</feature>
<sequence length="893" mass="102620">MRITPNRIYRETIKYLRMKKNNCLIVIFLLFVGVTGFSQNPEAREGNPDNLPEHEYTLTLKEEMVNKAGKNVMGMTVNGSIPGPTLEFKEGEYAVIYVKNEMSVETSIHWHGLILPNFFDGVPYLTTPPIEPGSTFKYEFPITQSGTYWYHSHTMLQEQSGVFGSFVIQPKEKVFEYDKELVLILSDWTNEKPGDVLRNLKRGNEWYNMKKGTSTPLNQVIARGALGAQVDFWRQRMEGADIADVYYPAFLINGEQKVEYPQFEAGEKVRLRIIDGSASTSFWMTFGGETPTLISADGLNVVPVKRNKTFIAVAETYDFIVEIPENGKIEFRITAQDGSGMASAFLGSGKVIEAEDVPRPDKIAMMQEMAKMKMKMGAPALKFQPKKDERFEMQDKYGMQMEGMEMDDSEMDDSKMDMKKDTTMMDHSKMDPPAGRAGMKKDSMAMSKMDHSKMEMKKDTMIMDHSKMDHSKMDPPAGRAGMKKDSMSMSKIDHSKMEMKEDTMMVDHSKMDHSKMDPPAGRAGMKKDSMSMSKIDHSKMEMKDDSKMEMKGMKGMDMFSEYNYNYLKSPEKTSYEKDVPVNEILLNLTGNMNRYIWSMNGVPLSETDKIKIKGDEVTRITLNNLTMMHHPMHLHGHFFRVINENGEYSPLKHTVNVPPMQKITIEFYGDEYGDWFFHCHILYHMMGGMARVFSYDTPRDERLEEFPVSKLVKETDMWYSWGMLDAASHMTELNLVTSNIRNQFNITAEYGWNKNLEAEFSYERYLFDYLRVFGGVNVENEMEDSIKELNTTAIAGIRYLTPYLFNLDVRIDSELRPQISLSREIMIFPRTAIFGVYEYQTDFGWVNDLPAGDNFKKEVVWSTGLEYFLSKNFSLMGSYENRFGAGGGLSIRF</sequence>
<keyword evidence="1" id="KW-0479">Metal-binding</keyword>
<dbReference type="GO" id="GO:0005507">
    <property type="term" value="F:copper ion binding"/>
    <property type="evidence" value="ECO:0007669"/>
    <property type="project" value="InterPro"/>
</dbReference>
<dbReference type="PROSITE" id="PS00079">
    <property type="entry name" value="MULTICOPPER_OXIDASE1"/>
    <property type="match status" value="1"/>
</dbReference>
<evidence type="ECO:0000259" key="5">
    <source>
        <dbReference type="Pfam" id="PF00394"/>
    </source>
</evidence>
<dbReference type="AlphaFoldDB" id="H2BZF6"/>